<name>A0A6N2MKX9_SALVM</name>
<feature type="compositionally biased region" description="Polar residues" evidence="1">
    <location>
        <begin position="52"/>
        <end position="68"/>
    </location>
</feature>
<evidence type="ECO:0000256" key="1">
    <source>
        <dbReference type="SAM" id="MobiDB-lite"/>
    </source>
</evidence>
<dbReference type="EMBL" id="CAADRP010001863">
    <property type="protein sequence ID" value="VFU55009.1"/>
    <property type="molecule type" value="Genomic_DNA"/>
</dbReference>
<evidence type="ECO:0000313" key="2">
    <source>
        <dbReference type="EMBL" id="VFU55009.1"/>
    </source>
</evidence>
<protein>
    <submittedName>
        <fullName evidence="2">Uncharacterized protein</fullName>
    </submittedName>
</protein>
<dbReference type="AlphaFoldDB" id="A0A6N2MKX9"/>
<feature type="region of interest" description="Disordered" evidence="1">
    <location>
        <begin position="27"/>
        <end position="82"/>
    </location>
</feature>
<organism evidence="2">
    <name type="scientific">Salix viminalis</name>
    <name type="common">Common osier</name>
    <name type="synonym">Basket willow</name>
    <dbReference type="NCBI Taxonomy" id="40686"/>
    <lineage>
        <taxon>Eukaryota</taxon>
        <taxon>Viridiplantae</taxon>
        <taxon>Streptophyta</taxon>
        <taxon>Embryophyta</taxon>
        <taxon>Tracheophyta</taxon>
        <taxon>Spermatophyta</taxon>
        <taxon>Magnoliopsida</taxon>
        <taxon>eudicotyledons</taxon>
        <taxon>Gunneridae</taxon>
        <taxon>Pentapetalae</taxon>
        <taxon>rosids</taxon>
        <taxon>fabids</taxon>
        <taxon>Malpighiales</taxon>
        <taxon>Salicaceae</taxon>
        <taxon>Saliceae</taxon>
        <taxon>Salix</taxon>
    </lineage>
</organism>
<proteinExistence type="predicted"/>
<reference evidence="2" key="1">
    <citation type="submission" date="2019-03" db="EMBL/GenBank/DDBJ databases">
        <authorList>
            <person name="Mank J."/>
            <person name="Almeida P."/>
        </authorList>
    </citation>
    <scope>NUCLEOTIDE SEQUENCE</scope>
    <source>
        <strain evidence="2">78183</strain>
    </source>
</reference>
<accession>A0A6N2MKX9</accession>
<gene>
    <name evidence="2" type="ORF">SVIM_LOCUS388497</name>
</gene>
<sequence>MPALLIVPEAAITICAETQHHHLRLSTARPIGAKDKNPRKQKLQQIDDDTLGESSPTNQTSNLMSRSSFKIDPLEEGPPKED</sequence>